<reference evidence="5" key="2">
    <citation type="submission" date="2017-05" db="EMBL/GenBank/DDBJ databases">
        <title>Improved OligoMM genomes.</title>
        <authorList>
            <person name="Garzetti D."/>
        </authorList>
    </citation>
    <scope>NUCLEOTIDE SEQUENCE [LARGE SCALE GENOMIC DNA]</scope>
    <source>
        <strain evidence="5">KB18</strain>
    </source>
</reference>
<evidence type="ECO:0000313" key="6">
    <source>
        <dbReference type="Proteomes" id="UP000596035"/>
    </source>
</evidence>
<evidence type="ECO:0000313" key="3">
    <source>
        <dbReference type="EMBL" id="ASB39485.1"/>
    </source>
</evidence>
<dbReference type="Proteomes" id="UP000196710">
    <property type="component" value="Chromosome"/>
</dbReference>
<keyword evidence="1" id="KW-0378">Hydrolase</keyword>
<evidence type="ECO:0000259" key="2">
    <source>
        <dbReference type="PROSITE" id="PS51831"/>
    </source>
</evidence>
<dbReference type="InterPro" id="IPR006674">
    <property type="entry name" value="HD_domain"/>
</dbReference>
<dbReference type="Proteomes" id="UP000596035">
    <property type="component" value="Chromosome"/>
</dbReference>
<keyword evidence="5" id="KW-1185">Reference proteome</keyword>
<gene>
    <name evidence="3" type="ORF">ADH66_01730</name>
    <name evidence="4" type="ORF">I5Q82_11755</name>
</gene>
<evidence type="ECO:0000313" key="4">
    <source>
        <dbReference type="EMBL" id="QQR32080.1"/>
    </source>
</evidence>
<dbReference type="PROSITE" id="PS51831">
    <property type="entry name" value="HD"/>
    <property type="match status" value="1"/>
</dbReference>
<dbReference type="PANTHER" id="PTHR35795:SF1">
    <property type="entry name" value="BIS(5'-NUCLEOSYL)-TETRAPHOSPHATASE, SYMMETRICAL"/>
    <property type="match status" value="1"/>
</dbReference>
<name>A0A1Z2XM20_9FIRM</name>
<dbReference type="Pfam" id="PF01966">
    <property type="entry name" value="HD"/>
    <property type="match status" value="1"/>
</dbReference>
<dbReference type="EMBL" id="CP065321">
    <property type="protein sequence ID" value="QQR32080.1"/>
    <property type="molecule type" value="Genomic_DNA"/>
</dbReference>
<dbReference type="PANTHER" id="PTHR35795">
    <property type="entry name" value="SLR1885 PROTEIN"/>
    <property type="match status" value="1"/>
</dbReference>
<dbReference type="AlphaFoldDB" id="A0A1Z2XM20"/>
<dbReference type="NCBIfam" id="TIGR01353">
    <property type="entry name" value="dGTP_triPase"/>
    <property type="match status" value="1"/>
</dbReference>
<reference evidence="3" key="1">
    <citation type="journal article" date="2017" name="Genome Announc.">
        <title>High-Quality Whole-Genome Sequences of the Oligo-Mouse-Microbiota Bacterial Community.</title>
        <authorList>
            <person name="Garzetti D."/>
            <person name="Brugiroux S."/>
            <person name="Bunk B."/>
            <person name="Pukall R."/>
            <person name="McCoy K.D."/>
            <person name="Macpherson A.J."/>
            <person name="Stecher B."/>
        </authorList>
    </citation>
    <scope>NUCLEOTIDE SEQUENCE</scope>
    <source>
        <strain evidence="3">KB18</strain>
    </source>
</reference>
<dbReference type="CDD" id="cd00077">
    <property type="entry name" value="HDc"/>
    <property type="match status" value="1"/>
</dbReference>
<dbReference type="Pfam" id="PF13286">
    <property type="entry name" value="HD_assoc"/>
    <property type="match status" value="1"/>
</dbReference>
<dbReference type="KEGG" id="amur:ADH66_01730"/>
<sequence>MTVREQTEQIEQEILSPWAAKAGSSRGRARPEEDCPLRTIFQRDRDRVIHCKSFRRLKTKTQVFLSPRGDHYRTRLTHTLEVSQIARTIARALRLNEDLTEAIALAHDLGHTPFGHAGERALSEISGGRFKHYRQSLRVVDRLEKEGEGLNLSWEVRNGIVCHTEGKEPYTAEGRIVRVADRIAYINHDIDDAVRAGVMGEEDIPRGITERIGGSKKERITSLICSVVENSHEGVIAMDPDDFEAYDALHEFMYQAVYRNEYAKSEEKKVPHVIERLYKHFCDPACLPEYMQRIAEEDGRETAAMDYVAGMSDLYAVNTYSDLFIPKAWSHN</sequence>
<evidence type="ECO:0000256" key="1">
    <source>
        <dbReference type="ARBA" id="ARBA00022801"/>
    </source>
</evidence>
<dbReference type="InterPro" id="IPR003607">
    <property type="entry name" value="HD/PDEase_dom"/>
</dbReference>
<dbReference type="NCBIfam" id="NF002327">
    <property type="entry name" value="PRK01286.1-2"/>
    <property type="match status" value="1"/>
</dbReference>
<feature type="domain" description="HD" evidence="2">
    <location>
        <begin position="75"/>
        <end position="186"/>
    </location>
</feature>
<dbReference type="InterPro" id="IPR006261">
    <property type="entry name" value="dGTPase"/>
</dbReference>
<protein>
    <submittedName>
        <fullName evidence="4">Deoxyguanosinetriphosphate triphosphohydrolase</fullName>
    </submittedName>
</protein>
<evidence type="ECO:0000313" key="5">
    <source>
        <dbReference type="Proteomes" id="UP000196710"/>
    </source>
</evidence>
<organism evidence="4 6">
    <name type="scientific">Acutalibacter muris</name>
    <dbReference type="NCBI Taxonomy" id="1796620"/>
    <lineage>
        <taxon>Bacteria</taxon>
        <taxon>Bacillati</taxon>
        <taxon>Bacillota</taxon>
        <taxon>Clostridia</taxon>
        <taxon>Eubacteriales</taxon>
        <taxon>Acutalibacteraceae</taxon>
        <taxon>Acutalibacter</taxon>
    </lineage>
</organism>
<dbReference type="InterPro" id="IPR026875">
    <property type="entry name" value="PHydrolase_assoc_dom"/>
</dbReference>
<dbReference type="Gene3D" id="1.10.3210.10">
    <property type="entry name" value="Hypothetical protein af1432"/>
    <property type="match status" value="1"/>
</dbReference>
<dbReference type="SMART" id="SM00471">
    <property type="entry name" value="HDc"/>
    <property type="match status" value="1"/>
</dbReference>
<dbReference type="RefSeq" id="WP_066536491.1">
    <property type="nucleotide sequence ID" value="NZ_CAPVCI010000002.1"/>
</dbReference>
<accession>A0A1Z2XM20</accession>
<dbReference type="GO" id="GO:0016793">
    <property type="term" value="F:triphosphoric monoester hydrolase activity"/>
    <property type="evidence" value="ECO:0007669"/>
    <property type="project" value="InterPro"/>
</dbReference>
<dbReference type="SUPFAM" id="SSF109604">
    <property type="entry name" value="HD-domain/PDEase-like"/>
    <property type="match status" value="1"/>
</dbReference>
<reference evidence="4 6" key="3">
    <citation type="submission" date="2020-11" db="EMBL/GenBank/DDBJ databases">
        <title>Closed and high quality bacterial genomes of the OMM12 community.</title>
        <authorList>
            <person name="Marbouty M."/>
            <person name="Lamy-Besnier Q."/>
            <person name="Debarbieux L."/>
            <person name="Koszul R."/>
        </authorList>
    </citation>
    <scope>NUCLEOTIDE SEQUENCE [LARGE SCALE GENOMIC DNA]</scope>
    <source>
        <strain evidence="4 6">KB18</strain>
    </source>
</reference>
<dbReference type="InterPro" id="IPR051094">
    <property type="entry name" value="Diverse_Catalytic_Enzymes"/>
</dbReference>
<proteinExistence type="predicted"/>
<dbReference type="EMBL" id="CP021422">
    <property type="protein sequence ID" value="ASB39485.1"/>
    <property type="molecule type" value="Genomic_DNA"/>
</dbReference>